<name>A0A371HZG7_MUCPR</name>
<protein>
    <submittedName>
        <fullName evidence="1">Uncharacterized protein</fullName>
    </submittedName>
</protein>
<sequence length="150" mass="16460">MAGNTQQFGVRGADTSRVVSELTKLTSLMRQLAVGQHQQVVQRVCGICTSVEHPTDMCPTLIPGSVRRRIPIWKTVVSEPAIVPAEFESRVACSTKIWTSRGNASSKSSQLSTTRTKIPSIRIPPTTATSFATPTKFFPDRRLSETNVKM</sequence>
<comment type="caution">
    <text evidence="1">The sequence shown here is derived from an EMBL/GenBank/DDBJ whole genome shotgun (WGS) entry which is preliminary data.</text>
</comment>
<organism evidence="1 2">
    <name type="scientific">Mucuna pruriens</name>
    <name type="common">Velvet bean</name>
    <name type="synonym">Dolichos pruriens</name>
    <dbReference type="NCBI Taxonomy" id="157652"/>
    <lineage>
        <taxon>Eukaryota</taxon>
        <taxon>Viridiplantae</taxon>
        <taxon>Streptophyta</taxon>
        <taxon>Embryophyta</taxon>
        <taxon>Tracheophyta</taxon>
        <taxon>Spermatophyta</taxon>
        <taxon>Magnoliopsida</taxon>
        <taxon>eudicotyledons</taxon>
        <taxon>Gunneridae</taxon>
        <taxon>Pentapetalae</taxon>
        <taxon>rosids</taxon>
        <taxon>fabids</taxon>
        <taxon>Fabales</taxon>
        <taxon>Fabaceae</taxon>
        <taxon>Papilionoideae</taxon>
        <taxon>50 kb inversion clade</taxon>
        <taxon>NPAAA clade</taxon>
        <taxon>indigoferoid/millettioid clade</taxon>
        <taxon>Phaseoleae</taxon>
        <taxon>Mucuna</taxon>
    </lineage>
</organism>
<dbReference type="Proteomes" id="UP000257109">
    <property type="component" value="Unassembled WGS sequence"/>
</dbReference>
<keyword evidence="2" id="KW-1185">Reference proteome</keyword>
<gene>
    <name evidence="1" type="ORF">CR513_07615</name>
</gene>
<evidence type="ECO:0000313" key="1">
    <source>
        <dbReference type="EMBL" id="RDY08196.1"/>
    </source>
</evidence>
<dbReference type="AlphaFoldDB" id="A0A371HZG7"/>
<feature type="non-terminal residue" evidence="1">
    <location>
        <position position="1"/>
    </location>
</feature>
<dbReference type="OrthoDB" id="999762at2759"/>
<dbReference type="EMBL" id="QJKJ01001326">
    <property type="protein sequence ID" value="RDY08196.1"/>
    <property type="molecule type" value="Genomic_DNA"/>
</dbReference>
<evidence type="ECO:0000313" key="2">
    <source>
        <dbReference type="Proteomes" id="UP000257109"/>
    </source>
</evidence>
<proteinExistence type="predicted"/>
<reference evidence="1" key="1">
    <citation type="submission" date="2018-05" db="EMBL/GenBank/DDBJ databases">
        <title>Draft genome of Mucuna pruriens seed.</title>
        <authorList>
            <person name="Nnadi N.E."/>
            <person name="Vos R."/>
            <person name="Hasami M.H."/>
            <person name="Devisetty U.K."/>
            <person name="Aguiy J.C."/>
        </authorList>
    </citation>
    <scope>NUCLEOTIDE SEQUENCE [LARGE SCALE GENOMIC DNA]</scope>
    <source>
        <strain evidence="1">JCA_2017</strain>
    </source>
</reference>
<accession>A0A371HZG7</accession>